<dbReference type="InterPro" id="IPR000182">
    <property type="entry name" value="GNAT_dom"/>
</dbReference>
<protein>
    <submittedName>
        <fullName evidence="2">GCN5 family acetyltransferase</fullName>
    </submittedName>
</protein>
<proteinExistence type="predicted"/>
<dbReference type="OrthoDB" id="7585366at2"/>
<dbReference type="Gene3D" id="3.40.630.30">
    <property type="match status" value="1"/>
</dbReference>
<dbReference type="SUPFAM" id="SSF55729">
    <property type="entry name" value="Acyl-CoA N-acyltransferases (Nat)"/>
    <property type="match status" value="1"/>
</dbReference>
<geneLocation type="plasmid" evidence="2 3">
    <name>unnamed1</name>
</geneLocation>
<dbReference type="AlphaFoldDB" id="A0A1B1A6S5"/>
<dbReference type="Pfam" id="PF00583">
    <property type="entry name" value="Acetyltransf_1"/>
    <property type="match status" value="1"/>
</dbReference>
<dbReference type="Proteomes" id="UP000013243">
    <property type="component" value="Plasmid unnamed1"/>
</dbReference>
<gene>
    <name evidence="2" type="ORF">K529_016015</name>
</gene>
<dbReference type="CDD" id="cd04301">
    <property type="entry name" value="NAT_SF"/>
    <property type="match status" value="1"/>
</dbReference>
<dbReference type="GeneID" id="28251371"/>
<sequence>MIPASVLPAKLKVRPQATASLPLQNRAAALGLGYRWITPEDHAFLTALYRSTREVELDRTPWDELEKQAFIAMQFEAQHAHYQAHYPDALWLAILHEDEPVGRLYLERWEREHRIIDIALLPKARGQGLGCAIILDLQEEAAALQKSVSIHVEKANPALTLYLRLGFTTQEDKGVYDLMRWDLPADQVKTASY</sequence>
<dbReference type="PROSITE" id="PS51186">
    <property type="entry name" value="GNAT"/>
    <property type="match status" value="1"/>
</dbReference>
<evidence type="ECO:0000259" key="1">
    <source>
        <dbReference type="PROSITE" id="PS51186"/>
    </source>
</evidence>
<dbReference type="EMBL" id="CP015231">
    <property type="protein sequence ID" value="ANP42285.1"/>
    <property type="molecule type" value="Genomic_DNA"/>
</dbReference>
<keyword evidence="2" id="KW-0808">Transferase</keyword>
<evidence type="ECO:0000313" key="3">
    <source>
        <dbReference type="Proteomes" id="UP000013243"/>
    </source>
</evidence>
<accession>A0A1B1A6S5</accession>
<dbReference type="GO" id="GO:0016747">
    <property type="term" value="F:acyltransferase activity, transferring groups other than amino-acyl groups"/>
    <property type="evidence" value="ECO:0007669"/>
    <property type="project" value="InterPro"/>
</dbReference>
<dbReference type="RefSeq" id="WP_005611203.1">
    <property type="nucleotide sequence ID" value="NZ_CP015231.1"/>
</dbReference>
<dbReference type="InterPro" id="IPR016181">
    <property type="entry name" value="Acyl_CoA_acyltransferase"/>
</dbReference>
<evidence type="ECO:0000313" key="2">
    <source>
        <dbReference type="EMBL" id="ANP42285.1"/>
    </source>
</evidence>
<feature type="domain" description="N-acetyltransferase" evidence="1">
    <location>
        <begin position="47"/>
        <end position="184"/>
    </location>
</feature>
<name>A0A1B1A6S5_9RHOB</name>
<reference evidence="2 3" key="1">
    <citation type="journal article" date="2016" name="ISME J.">
        <title>Global occurrence and heterogeneity of the Roseobacter-clade species Ruegeria mobilis.</title>
        <authorList>
            <person name="Sonnenschein E."/>
            <person name="Gram L."/>
        </authorList>
    </citation>
    <scope>NUCLEOTIDE SEQUENCE [LARGE SCALE GENOMIC DNA]</scope>
    <source>
        <strain evidence="2 3">F1926</strain>
        <plasmid evidence="2 3">unnamed1</plasmid>
    </source>
</reference>
<keyword evidence="2" id="KW-0614">Plasmid</keyword>
<dbReference type="KEGG" id="rmb:K529_016015"/>
<organism evidence="2 3">
    <name type="scientific">Tritonibacter mobilis F1926</name>
    <dbReference type="NCBI Taxonomy" id="1265309"/>
    <lineage>
        <taxon>Bacteria</taxon>
        <taxon>Pseudomonadati</taxon>
        <taxon>Pseudomonadota</taxon>
        <taxon>Alphaproteobacteria</taxon>
        <taxon>Rhodobacterales</taxon>
        <taxon>Paracoccaceae</taxon>
        <taxon>Tritonibacter</taxon>
    </lineage>
</organism>